<gene>
    <name evidence="1" type="ORF">GYA55_15220</name>
</gene>
<proteinExistence type="predicted"/>
<sequence>MDSQSADAQMMQVLLHEIGHVVEWYWLKGKGERDQARAEGFATWFEYYASEYSEITRKSISRSNLGESIINAGRTYIYKDSFAPDLDSYANAAAPFAAIVSRRGIYGLAKVYNAMSQNNLSFNEAIKKELGWSAERLMKETSSL</sequence>
<comment type="caution">
    <text evidence="1">The sequence shown here is derived from an EMBL/GenBank/DDBJ whole genome shotgun (WGS) entry which is preliminary data.</text>
</comment>
<dbReference type="Proteomes" id="UP000524246">
    <property type="component" value="Unassembled WGS sequence"/>
</dbReference>
<dbReference type="AlphaFoldDB" id="A0A7X9IMV7"/>
<evidence type="ECO:0000313" key="2">
    <source>
        <dbReference type="Proteomes" id="UP000524246"/>
    </source>
</evidence>
<dbReference type="EMBL" id="JAAZON010000692">
    <property type="protein sequence ID" value="NMC64515.1"/>
    <property type="molecule type" value="Genomic_DNA"/>
</dbReference>
<name>A0A7X9IMV7_9DELT</name>
<evidence type="ECO:0000313" key="1">
    <source>
        <dbReference type="EMBL" id="NMC64515.1"/>
    </source>
</evidence>
<organism evidence="1 2">
    <name type="scientific">SAR324 cluster bacterium</name>
    <dbReference type="NCBI Taxonomy" id="2024889"/>
    <lineage>
        <taxon>Bacteria</taxon>
        <taxon>Deltaproteobacteria</taxon>
        <taxon>SAR324 cluster</taxon>
    </lineage>
</organism>
<protein>
    <recommendedName>
        <fullName evidence="3">Peptidase MA-like domain-containing protein</fullName>
    </recommendedName>
</protein>
<reference evidence="1 2" key="1">
    <citation type="journal article" date="2020" name="Biotechnol. Biofuels">
        <title>New insights from the biogas microbiome by comprehensive genome-resolved metagenomics of nearly 1600 species originating from multiple anaerobic digesters.</title>
        <authorList>
            <person name="Campanaro S."/>
            <person name="Treu L."/>
            <person name="Rodriguez-R L.M."/>
            <person name="Kovalovszki A."/>
            <person name="Ziels R.M."/>
            <person name="Maus I."/>
            <person name="Zhu X."/>
            <person name="Kougias P.G."/>
            <person name="Basile A."/>
            <person name="Luo G."/>
            <person name="Schluter A."/>
            <person name="Konstantinidis K.T."/>
            <person name="Angelidaki I."/>
        </authorList>
    </citation>
    <scope>NUCLEOTIDE SEQUENCE [LARGE SCALE GENOMIC DNA]</scope>
    <source>
        <strain evidence="1">AS27yjCOA_65</strain>
    </source>
</reference>
<evidence type="ECO:0008006" key="3">
    <source>
        <dbReference type="Google" id="ProtNLM"/>
    </source>
</evidence>
<accession>A0A7X9IMV7</accession>